<evidence type="ECO:0000256" key="3">
    <source>
        <dbReference type="RuleBase" id="RU363098"/>
    </source>
</evidence>
<evidence type="ECO:0000313" key="7">
    <source>
        <dbReference type="Proteomes" id="UP000193467"/>
    </source>
</evidence>
<feature type="compositionally biased region" description="Low complexity" evidence="4">
    <location>
        <begin position="993"/>
        <end position="1010"/>
    </location>
</feature>
<dbReference type="GO" id="GO:0030422">
    <property type="term" value="P:siRNA processing"/>
    <property type="evidence" value="ECO:0007669"/>
    <property type="project" value="TreeGrafter"/>
</dbReference>
<comment type="similarity">
    <text evidence="3">Belongs to the RdRP family.</text>
</comment>
<keyword evidence="7" id="KW-1185">Reference proteome</keyword>
<feature type="region of interest" description="Disordered" evidence="4">
    <location>
        <begin position="980"/>
        <end position="1046"/>
    </location>
</feature>
<comment type="caution">
    <text evidence="6">The sequence shown here is derived from an EMBL/GenBank/DDBJ whole genome shotgun (WGS) entry which is preliminary data.</text>
</comment>
<evidence type="ECO:0000313" key="6">
    <source>
        <dbReference type="EMBL" id="ORY77225.1"/>
    </source>
</evidence>
<protein>
    <recommendedName>
        <fullName evidence="3">RNA-dependent RNA polymerase</fullName>
        <ecNumber evidence="3">2.7.7.48</ecNumber>
    </recommendedName>
</protein>
<sequence length="1310" mass="143436">MDAKLLLIQLLYAPSLEVYQSAFPAEVARCTAFDSTHREIAPFISQNLLLSFSSPSVLHPLLDALSQLPIPRPLPASIPVLHQHLANYSREKLLILRASLSEINPIFAFQLEAILHDGVLFPDEFSPILEAIAEMELSYGENATERVLVALRRRLNVDLFQRKKREGDPLPFDLEAMIEESREAVMEQRELLHLITDDQHFLCRHVYVTPTSLRLEGPFVEQGNSIVRRYPQGIPYLLRVSFVEEDRTRLQVGRWGVSKEFLTSHVYSTLSQSIDLCGRYYEFLAYSQSSLRTHTVWMLSPFSLEDDDEMLLEEDEDGELLYPDLIDAEAVRLSLGDFKKIAHQPTIYGARLSQGFTSSRASVSLKGENILTIPDILSETEFGVVKSNHTDGAGTMSRGLRNKAWAALTATGHRRDVEGPPPDVFQIRLGGAKGVIVLDPSLHGEKLALRPSQHKFKAYFDEKTHRAFTLHIAETFTRPGPLHLNRPLVSALEDLDIKPPVFLKLQQQAIDRMLREKESVVGSIALLRRYEFGAGTRLQSLLSSLTKLDDINSAQLLIDEPFLRASMDLVTSRVLREFKYSARIPLPGCYNLVGVPDQDDLLEPDEIYCAIRENGVVRYLEGPIAITKSPTLDAGDVRVVRAVGRLPNRFPAIKIISLVNCVVLSTKGDRAIASMMGGGDLDGDQYNIITLPELIPKSTIPPRDHEGVPPHRLEKACTINDVAAFFAAFIESDNVGLIATTHLRIADSSPQGGFDRRCKELADLYSRAVDYSKTGNAVPLSDIPKLQTARPDFLSHEDYSHKGQYQSKRALGFLWRAIPNAQVDLTPTLSNTADDSSSTAFIAIRSHLLHRSHTDFGFVPLDLTPPLRITTSRIRQTFCAEFSLLAEVGNFPRRPGQSLSEVETFIGSIASESQRNRKGARDAATSLRFQVARMVDAVEDLMGRDLSLGDKLSSAWACWDEALEQPESYLEAIDEHGPMYRDPLPDIPSRIPSTVVSTAASSRANSRTATPNPPSPILSRPSSPEKTISAGSAGTKGSRKKERERRAKENLIELARLDALAELGRETEGGGEGAWELKGERSDDGWGDGGWSGGEDPFKKSAPTLPPKPDGWSSVASGGDRAGAAIRSWADCVGGPPRLPTAAPERGVVQPSLHPRPLPPPSPSDFPALASTTLAAPRRSNGSTQPLLPASPMVNTSINLPPTLPTDVGRSAISSRPSTRTSTAVTTNTTSSIASSKPSDTLNTRSAPSSRTSAAAEVEPSGWDSPPSAPMVTTGWGDEETSDGGDGSGWEIKEKPKAVGTAGGWGAEWD</sequence>
<evidence type="ECO:0000256" key="2">
    <source>
        <dbReference type="ARBA" id="ARBA00023002"/>
    </source>
</evidence>
<keyword evidence="3" id="KW-0696">RNA-directed RNA polymerase</keyword>
<dbReference type="GO" id="GO:0003968">
    <property type="term" value="F:RNA-directed RNA polymerase activity"/>
    <property type="evidence" value="ECO:0007669"/>
    <property type="project" value="UniProtKB-KW"/>
</dbReference>
<keyword evidence="3" id="KW-0548">Nucleotidyltransferase</keyword>
<dbReference type="InterPro" id="IPR033524">
    <property type="entry name" value="Glu/Leu/Phe/Val_DH_AS"/>
</dbReference>
<dbReference type="GO" id="GO:0031380">
    <property type="term" value="C:nuclear RNA-directed RNA polymerase complex"/>
    <property type="evidence" value="ECO:0007669"/>
    <property type="project" value="TreeGrafter"/>
</dbReference>
<keyword evidence="3" id="KW-0694">RNA-binding</keyword>
<feature type="region of interest" description="Disordered" evidence="4">
    <location>
        <begin position="1135"/>
        <end position="1310"/>
    </location>
</feature>
<comment type="catalytic activity">
    <reaction evidence="3">
        <text>RNA(n) + a ribonucleoside 5'-triphosphate = RNA(n+1) + diphosphate</text>
        <dbReference type="Rhea" id="RHEA:21248"/>
        <dbReference type="Rhea" id="RHEA-COMP:14527"/>
        <dbReference type="Rhea" id="RHEA-COMP:17342"/>
        <dbReference type="ChEBI" id="CHEBI:33019"/>
        <dbReference type="ChEBI" id="CHEBI:61557"/>
        <dbReference type="ChEBI" id="CHEBI:140395"/>
        <dbReference type="EC" id="2.7.7.48"/>
    </reaction>
</comment>
<feature type="compositionally biased region" description="Basic and acidic residues" evidence="4">
    <location>
        <begin position="1075"/>
        <end position="1084"/>
    </location>
</feature>
<dbReference type="GO" id="GO:0016491">
    <property type="term" value="F:oxidoreductase activity"/>
    <property type="evidence" value="ECO:0007669"/>
    <property type="project" value="UniProtKB-KW"/>
</dbReference>
<evidence type="ECO:0000256" key="1">
    <source>
        <dbReference type="ARBA" id="ARBA00006382"/>
    </source>
</evidence>
<keyword evidence="2" id="KW-0560">Oxidoreductase</keyword>
<dbReference type="PROSITE" id="PS00074">
    <property type="entry name" value="GLFV_DEHYDROGENASE"/>
    <property type="match status" value="1"/>
</dbReference>
<dbReference type="GO" id="GO:0003723">
    <property type="term" value="F:RNA binding"/>
    <property type="evidence" value="ECO:0007669"/>
    <property type="project" value="UniProtKB-KW"/>
</dbReference>
<organism evidence="6 7">
    <name type="scientific">Leucosporidium creatinivorum</name>
    <dbReference type="NCBI Taxonomy" id="106004"/>
    <lineage>
        <taxon>Eukaryota</taxon>
        <taxon>Fungi</taxon>
        <taxon>Dikarya</taxon>
        <taxon>Basidiomycota</taxon>
        <taxon>Pucciniomycotina</taxon>
        <taxon>Microbotryomycetes</taxon>
        <taxon>Leucosporidiales</taxon>
        <taxon>Leucosporidium</taxon>
    </lineage>
</organism>
<dbReference type="PANTHER" id="PTHR23079">
    <property type="entry name" value="RNA-DEPENDENT RNA POLYMERASE"/>
    <property type="match status" value="1"/>
</dbReference>
<comment type="similarity">
    <text evidence="1">Belongs to the Glu/Leu/Phe/Val dehydrogenases family.</text>
</comment>
<dbReference type="InterPro" id="IPR057596">
    <property type="entry name" value="RDRP_core"/>
</dbReference>
<feature type="compositionally biased region" description="Gly residues" evidence="4">
    <location>
        <begin position="1301"/>
        <end position="1310"/>
    </location>
</feature>
<feature type="compositionally biased region" description="Low complexity" evidence="4">
    <location>
        <begin position="1210"/>
        <end position="1236"/>
    </location>
</feature>
<accession>A0A1Y2F2N4</accession>
<dbReference type="Proteomes" id="UP000193467">
    <property type="component" value="Unassembled WGS sequence"/>
</dbReference>
<dbReference type="Pfam" id="PF05183">
    <property type="entry name" value="RdRP"/>
    <property type="match status" value="1"/>
</dbReference>
<keyword evidence="3" id="KW-0808">Transferase</keyword>
<dbReference type="InterPro" id="IPR007855">
    <property type="entry name" value="RDRP"/>
</dbReference>
<gene>
    <name evidence="6" type="ORF">BCR35DRAFT_342653</name>
</gene>
<dbReference type="OrthoDB" id="6513042at2759"/>
<dbReference type="PANTHER" id="PTHR23079:SF55">
    <property type="entry name" value="RNA-DIRECTED RNA POLYMERASE"/>
    <property type="match status" value="1"/>
</dbReference>
<evidence type="ECO:0000256" key="4">
    <source>
        <dbReference type="SAM" id="MobiDB-lite"/>
    </source>
</evidence>
<dbReference type="EC" id="2.7.7.48" evidence="3"/>
<feature type="region of interest" description="Disordered" evidence="4">
    <location>
        <begin position="1063"/>
        <end position="1119"/>
    </location>
</feature>
<evidence type="ECO:0000259" key="5">
    <source>
        <dbReference type="Pfam" id="PF05183"/>
    </source>
</evidence>
<proteinExistence type="inferred from homology"/>
<feature type="compositionally biased region" description="Low complexity" evidence="4">
    <location>
        <begin position="1244"/>
        <end position="1256"/>
    </location>
</feature>
<dbReference type="InParanoid" id="A0A1Y2F2N4"/>
<dbReference type="STRING" id="106004.A0A1Y2F2N4"/>
<dbReference type="EMBL" id="MCGR01000032">
    <property type="protein sequence ID" value="ORY77225.1"/>
    <property type="molecule type" value="Genomic_DNA"/>
</dbReference>
<reference evidence="6 7" key="1">
    <citation type="submission" date="2016-07" db="EMBL/GenBank/DDBJ databases">
        <title>Pervasive Adenine N6-methylation of Active Genes in Fungi.</title>
        <authorList>
            <consortium name="DOE Joint Genome Institute"/>
            <person name="Mondo S.J."/>
            <person name="Dannebaum R.O."/>
            <person name="Kuo R.C."/>
            <person name="Labutti K."/>
            <person name="Haridas S."/>
            <person name="Kuo A."/>
            <person name="Salamov A."/>
            <person name="Ahrendt S.R."/>
            <person name="Lipzen A."/>
            <person name="Sullivan W."/>
            <person name="Andreopoulos W.B."/>
            <person name="Clum A."/>
            <person name="Lindquist E."/>
            <person name="Daum C."/>
            <person name="Ramamoorthy G.K."/>
            <person name="Gryganskyi A."/>
            <person name="Culley D."/>
            <person name="Magnuson J.K."/>
            <person name="James T.Y."/>
            <person name="O'Malley M.A."/>
            <person name="Stajich J.E."/>
            <person name="Spatafora J.W."/>
            <person name="Visel A."/>
            <person name="Grigoriev I.V."/>
        </authorList>
    </citation>
    <scope>NUCLEOTIDE SEQUENCE [LARGE SCALE GENOMIC DNA]</scope>
    <source>
        <strain evidence="6 7">62-1032</strain>
    </source>
</reference>
<name>A0A1Y2F2N4_9BASI</name>
<feature type="compositionally biased region" description="Pro residues" evidence="4">
    <location>
        <begin position="1154"/>
        <end position="1164"/>
    </location>
</feature>
<feature type="compositionally biased region" description="Polar residues" evidence="4">
    <location>
        <begin position="1170"/>
        <end position="1186"/>
    </location>
</feature>
<feature type="domain" description="RDRP core" evidence="5">
    <location>
        <begin position="208"/>
        <end position="818"/>
    </location>
</feature>